<sequence length="827" mass="90512">MDKPRTRNRRPVTYGTAKGQPRSNTNATTHLSPTRITSKTKSAPVSSRLARPPNTISQSNKKEDQPPGSSGATPAPALAQSQSQSQSTTESNVYDLPSSDDEQTIIRRKRRHPSHDNSKHSPATKRAVRPRPTPSLKSRTVDDKDTVAPLKLEQSVPIREVPSVVLEKDKQKVNTGESSIFRAGRPARSKTERPEPEQVPRASAEERPEAFDSEPQGSPSTKWRHAVTENTTPGRKRLIDSLGAVTPAPDLSPQTPAASREPPASTPRSPVSPNVPLDEGHLEHHVQASPTAGPSHLRSSGVTYARQRSFLDDMLLEDELTASNIPGLNHRSQSIQRQLAKEATSSAQLIGEMEETNDDGSVRSIHELRQAGGNARYRGAVESIFEDIEDAQNSMSGHCNALLQLCGKLMDTGLKRRFVECNFDKRLVDCLSMDLEMVPAALTFCAYALASSDGHTSFVHAATAWPKLLELSPKLLTTQDDLTEVAKSKTNGLARHSQKTLQNLVPRISEMLFPAHSAVKISPCTLALYCLRITLSTMRAKGESPSMISGSLFEILMQLLVSESHQCVSQKSIPAESSQMLCMVFSVLEAFNSSPESANDDYRGIIEPLSTLHGLFYLKSDHLDAISQQIQPLFIRVILNVTNSNPAMCDEFAKQEIIGGLVHMVTANFGDLTEDMLGQENNTLDGVILALGALINMTEKSEMSRPIFLHSIGSGQPFLERLTHLFTTFVDSISTAHSVVDVHHNVAVGYLAVLLLTLSLDNETRSRIKKLLAPNGLILVVSTVEEFLQYHRKIEQEVSALPAQGQPASGFMARLQELIAQVRLAES</sequence>
<evidence type="ECO:0000313" key="5">
    <source>
        <dbReference type="Proteomes" id="UP001152592"/>
    </source>
</evidence>
<evidence type="ECO:0000256" key="1">
    <source>
        <dbReference type="ARBA" id="ARBA00006854"/>
    </source>
</evidence>
<dbReference type="InterPro" id="IPR022771">
    <property type="entry name" value="WAPL_C"/>
</dbReference>
<evidence type="ECO:0000313" key="4">
    <source>
        <dbReference type="EMBL" id="CAG8392049.1"/>
    </source>
</evidence>
<comment type="similarity">
    <text evidence="1">Belongs to the WAPL family.</text>
</comment>
<dbReference type="EMBL" id="CAJVPD010000246">
    <property type="protein sequence ID" value="CAG8392049.1"/>
    <property type="molecule type" value="Genomic_DNA"/>
</dbReference>
<dbReference type="OrthoDB" id="10250282at2759"/>
<dbReference type="InterPro" id="IPR039874">
    <property type="entry name" value="WAPL"/>
</dbReference>
<proteinExistence type="inferred from homology"/>
<protein>
    <recommendedName>
        <fullName evidence="3">Wings apart-like protein C-terminal domain-containing protein</fullName>
    </recommendedName>
</protein>
<feature type="compositionally biased region" description="Basic residues" evidence="2">
    <location>
        <begin position="1"/>
        <end position="10"/>
    </location>
</feature>
<organism evidence="4 5">
    <name type="scientific">Penicillium salamii</name>
    <dbReference type="NCBI Taxonomy" id="1612424"/>
    <lineage>
        <taxon>Eukaryota</taxon>
        <taxon>Fungi</taxon>
        <taxon>Dikarya</taxon>
        <taxon>Ascomycota</taxon>
        <taxon>Pezizomycotina</taxon>
        <taxon>Eurotiomycetes</taxon>
        <taxon>Eurotiomycetidae</taxon>
        <taxon>Eurotiales</taxon>
        <taxon>Aspergillaceae</taxon>
        <taxon>Penicillium</taxon>
    </lineage>
</organism>
<feature type="domain" description="Wings apart-like protein C-terminal" evidence="3">
    <location>
        <begin position="362"/>
        <end position="702"/>
    </location>
</feature>
<dbReference type="Proteomes" id="UP001152592">
    <property type="component" value="Unassembled WGS sequence"/>
</dbReference>
<dbReference type="PANTHER" id="PTHR22100">
    <property type="entry name" value="WINGS APART-LIKE PROTEIN HOMOLOG"/>
    <property type="match status" value="1"/>
</dbReference>
<feature type="compositionally biased region" description="Low complexity" evidence="2">
    <location>
        <begin position="66"/>
        <end position="87"/>
    </location>
</feature>
<evidence type="ECO:0000259" key="3">
    <source>
        <dbReference type="Pfam" id="PF07814"/>
    </source>
</evidence>
<accession>A0A9W4NNN5</accession>
<reference evidence="4" key="1">
    <citation type="submission" date="2021-07" db="EMBL/GenBank/DDBJ databases">
        <authorList>
            <person name="Branca A.L. A."/>
        </authorList>
    </citation>
    <scope>NUCLEOTIDE SEQUENCE</scope>
</reference>
<dbReference type="PANTHER" id="PTHR22100:SF13">
    <property type="entry name" value="WINGS APART-LIKE PROTEIN HOMOLOG"/>
    <property type="match status" value="1"/>
</dbReference>
<dbReference type="AlphaFoldDB" id="A0A9W4NNN5"/>
<feature type="compositionally biased region" description="Basic and acidic residues" evidence="2">
    <location>
        <begin position="189"/>
        <end position="210"/>
    </location>
</feature>
<gene>
    <name evidence="4" type="ORF">PSALAMII_LOCUS6794</name>
</gene>
<dbReference type="Gene3D" id="1.25.10.10">
    <property type="entry name" value="Leucine-rich Repeat Variant"/>
    <property type="match status" value="1"/>
</dbReference>
<evidence type="ECO:0000256" key="2">
    <source>
        <dbReference type="SAM" id="MobiDB-lite"/>
    </source>
</evidence>
<dbReference type="Pfam" id="PF07814">
    <property type="entry name" value="WAPL"/>
    <property type="match status" value="1"/>
</dbReference>
<feature type="region of interest" description="Disordered" evidence="2">
    <location>
        <begin position="1"/>
        <end position="278"/>
    </location>
</feature>
<feature type="compositionally biased region" description="Polar residues" evidence="2">
    <location>
        <begin position="21"/>
        <end position="45"/>
    </location>
</feature>
<dbReference type="InterPro" id="IPR011989">
    <property type="entry name" value="ARM-like"/>
</dbReference>
<comment type="caution">
    <text evidence="4">The sequence shown here is derived from an EMBL/GenBank/DDBJ whole genome shotgun (WGS) entry which is preliminary data.</text>
</comment>
<name>A0A9W4NNN5_9EURO</name>